<feature type="compositionally biased region" description="Basic and acidic residues" evidence="1">
    <location>
        <begin position="183"/>
        <end position="195"/>
    </location>
</feature>
<gene>
    <name evidence="2" type="ORF">GOODEAATRI_016633</name>
</gene>
<keyword evidence="3" id="KW-1185">Reference proteome</keyword>
<proteinExistence type="predicted"/>
<reference evidence="2 3" key="1">
    <citation type="submission" date="2021-06" db="EMBL/GenBank/DDBJ databases">
        <authorList>
            <person name="Palmer J.M."/>
        </authorList>
    </citation>
    <scope>NUCLEOTIDE SEQUENCE [LARGE SCALE GENOMIC DNA]</scope>
    <source>
        <strain evidence="2 3">GA_2019</strain>
        <tissue evidence="2">Muscle</tissue>
    </source>
</reference>
<feature type="region of interest" description="Disordered" evidence="1">
    <location>
        <begin position="157"/>
        <end position="207"/>
    </location>
</feature>
<organism evidence="2 3">
    <name type="scientific">Goodea atripinnis</name>
    <dbReference type="NCBI Taxonomy" id="208336"/>
    <lineage>
        <taxon>Eukaryota</taxon>
        <taxon>Metazoa</taxon>
        <taxon>Chordata</taxon>
        <taxon>Craniata</taxon>
        <taxon>Vertebrata</taxon>
        <taxon>Euteleostomi</taxon>
        <taxon>Actinopterygii</taxon>
        <taxon>Neopterygii</taxon>
        <taxon>Teleostei</taxon>
        <taxon>Neoteleostei</taxon>
        <taxon>Acanthomorphata</taxon>
        <taxon>Ovalentaria</taxon>
        <taxon>Atherinomorphae</taxon>
        <taxon>Cyprinodontiformes</taxon>
        <taxon>Goodeidae</taxon>
        <taxon>Goodea</taxon>
    </lineage>
</organism>
<evidence type="ECO:0000313" key="2">
    <source>
        <dbReference type="EMBL" id="MEQ2181921.1"/>
    </source>
</evidence>
<comment type="caution">
    <text evidence="2">The sequence shown here is derived from an EMBL/GenBank/DDBJ whole genome shotgun (WGS) entry which is preliminary data.</text>
</comment>
<sequence length="207" mass="22711">MGEIMIHRCYSKEVNVCNACNITLHPLLCYSWANGTQLSRVNVSDRLVNVLLTCQAKTPAVPTDWVQLGKPSTHFRPKAPNTLQFWTQFYLNGSTAGSEKNMGIIHKVHTDGRIDCSQHEPGRVPPHIHSQDRRGVDILPQSRSFALGPSLPDPFEIKPSHSSASLTMKKGGLSFSAAGGPTPRDDSSRPDRRETPFSGCEAPPLSL</sequence>
<name>A0ABV0PEL9_9TELE</name>
<accession>A0ABV0PEL9</accession>
<evidence type="ECO:0000313" key="3">
    <source>
        <dbReference type="Proteomes" id="UP001476798"/>
    </source>
</evidence>
<protein>
    <recommendedName>
        <fullName evidence="4">Ig-like domain-containing protein</fullName>
    </recommendedName>
</protein>
<evidence type="ECO:0000256" key="1">
    <source>
        <dbReference type="SAM" id="MobiDB-lite"/>
    </source>
</evidence>
<evidence type="ECO:0008006" key="4">
    <source>
        <dbReference type="Google" id="ProtNLM"/>
    </source>
</evidence>
<dbReference type="EMBL" id="JAHRIO010071264">
    <property type="protein sequence ID" value="MEQ2181921.1"/>
    <property type="molecule type" value="Genomic_DNA"/>
</dbReference>
<dbReference type="Proteomes" id="UP001476798">
    <property type="component" value="Unassembled WGS sequence"/>
</dbReference>